<comment type="caution">
    <text evidence="9">The sequence shown here is derived from an EMBL/GenBank/DDBJ whole genome shotgun (WGS) entry which is preliminary data.</text>
</comment>
<feature type="domain" description="BES1/BZR1 plant transcription factor N-terminal" evidence="7">
    <location>
        <begin position="68"/>
        <end position="191"/>
    </location>
</feature>
<evidence type="ECO:0000313" key="10">
    <source>
        <dbReference type="Proteomes" id="UP000321393"/>
    </source>
</evidence>
<dbReference type="GO" id="GO:0006351">
    <property type="term" value="P:DNA-templated transcription"/>
    <property type="evidence" value="ECO:0007669"/>
    <property type="project" value="InterPro"/>
</dbReference>
<dbReference type="Proteomes" id="UP000321947">
    <property type="component" value="Unassembled WGS sequence"/>
</dbReference>
<keyword evidence="5" id="KW-1070">Brassinosteroid signaling pathway</keyword>
<evidence type="ECO:0000259" key="7">
    <source>
        <dbReference type="Pfam" id="PF05687"/>
    </source>
</evidence>
<comment type="subcellular location">
    <subcellularLocation>
        <location evidence="5">Nucleus</location>
    </subcellularLocation>
</comment>
<dbReference type="PANTHER" id="PTHR31506:SF15">
    <property type="entry name" value="BES1_BZR1 HOMOLOG PROTEIN 2"/>
    <property type="match status" value="1"/>
</dbReference>
<evidence type="ECO:0000313" key="8">
    <source>
        <dbReference type="EMBL" id="KAA0036252.1"/>
    </source>
</evidence>
<dbReference type="GO" id="GO:0005634">
    <property type="term" value="C:nucleus"/>
    <property type="evidence" value="ECO:0007669"/>
    <property type="project" value="UniProtKB-SubCell"/>
</dbReference>
<dbReference type="STRING" id="1194695.A0A5D3CQD8"/>
<evidence type="ECO:0000313" key="9">
    <source>
        <dbReference type="EMBL" id="TYK12646.1"/>
    </source>
</evidence>
<keyword evidence="2 5" id="KW-0805">Transcription regulation</keyword>
<evidence type="ECO:0000256" key="4">
    <source>
        <dbReference type="ARBA" id="ARBA00023163"/>
    </source>
</evidence>
<comment type="similarity">
    <text evidence="1 5">Belongs to the BZR/LAT61 family.</text>
</comment>
<evidence type="ECO:0000256" key="6">
    <source>
        <dbReference type="SAM" id="MobiDB-lite"/>
    </source>
</evidence>
<name>A0A5D3CQD8_CUCMM</name>
<keyword evidence="4 5" id="KW-0804">Transcription</keyword>
<feature type="region of interest" description="Disordered" evidence="6">
    <location>
        <begin position="64"/>
        <end position="86"/>
    </location>
</feature>
<comment type="function">
    <text evidence="5">Functions in brassinosteroid signaling. May function as transcriptional repressor.</text>
</comment>
<dbReference type="EMBL" id="SSTE01019703">
    <property type="protein sequence ID" value="KAA0036252.1"/>
    <property type="molecule type" value="Genomic_DNA"/>
</dbReference>
<organism evidence="9 11">
    <name type="scientific">Cucumis melo var. makuwa</name>
    <name type="common">Oriental melon</name>
    <dbReference type="NCBI Taxonomy" id="1194695"/>
    <lineage>
        <taxon>Eukaryota</taxon>
        <taxon>Viridiplantae</taxon>
        <taxon>Streptophyta</taxon>
        <taxon>Embryophyta</taxon>
        <taxon>Tracheophyta</taxon>
        <taxon>Spermatophyta</taxon>
        <taxon>Magnoliopsida</taxon>
        <taxon>eudicotyledons</taxon>
        <taxon>Gunneridae</taxon>
        <taxon>Pentapetalae</taxon>
        <taxon>rosids</taxon>
        <taxon>fabids</taxon>
        <taxon>Cucurbitales</taxon>
        <taxon>Cucurbitaceae</taxon>
        <taxon>Benincaseae</taxon>
        <taxon>Cucumis</taxon>
    </lineage>
</organism>
<evidence type="ECO:0000313" key="11">
    <source>
        <dbReference type="Proteomes" id="UP000321947"/>
    </source>
</evidence>
<keyword evidence="3 5" id="KW-0238">DNA-binding</keyword>
<dbReference type="AlphaFoldDB" id="A0A5D3CQD8"/>
<evidence type="ECO:0000256" key="1">
    <source>
        <dbReference type="ARBA" id="ARBA00005909"/>
    </source>
</evidence>
<protein>
    <recommendedName>
        <fullName evidence="5">Protein BZR1 homolog</fullName>
    </recommendedName>
    <alternativeName>
        <fullName evidence="5">Protein BRASSINAZOLE-RESISTANT 1 homolog</fullName>
    </alternativeName>
</protein>
<accession>A0A5D3CQD8</accession>
<dbReference type="GO" id="GO:0009742">
    <property type="term" value="P:brassinosteroid mediated signaling pathway"/>
    <property type="evidence" value="ECO:0007669"/>
    <property type="project" value="UniProtKB-UniRule"/>
</dbReference>
<dbReference type="OrthoDB" id="775852at2759"/>
<gene>
    <name evidence="9" type="ORF">E5676_scaffold255G002340</name>
    <name evidence="8" type="ORF">E6C27_scaffold18G00510</name>
</gene>
<sequence>MPLKEESKSAVPCEEVQQRTRSSREVSLVVRENEQRFHAGAGLQELKIRKLQHRDLLLSQEVMTGRGSSGRTPTWKERENNKRRERRRRAIAAKIYTGLRAQGNYKLPKHCDNNEVLKALCNEAGWVVEEDGTTYRKGCKPPPIDIGTSANMSACSSLQPSPQSSCFPSPVPSYHASPSSSSFPSPTRFDGNPSSYLLPFLQNISSIPANLPPLRISNSAPVTPPLSSPTSRGSKRKPDWESIPNSYVTSFRHPLFAVSAPSSPTRCHHLTPATIPECDESDASTVDSGRWVSFQTVAPSVAPPSPTFNLMKPVSQQNSLQDAVDRHGTMGWGATSDRTRGSEFEFEKFESGTVKPWEGERIHEVGVDDLELTLGGGKARAWSCSSATVRPILGQVRKNPRAGGASLEGPQDDKSVFLAGGSLRVALFWLVVYAMVCLSTPSRI</sequence>
<dbReference type="Proteomes" id="UP000321393">
    <property type="component" value="Unassembled WGS sequence"/>
</dbReference>
<reference evidence="10 11" key="1">
    <citation type="submission" date="2019-08" db="EMBL/GenBank/DDBJ databases">
        <title>Draft genome sequences of two oriental melons (Cucumis melo L. var makuwa).</title>
        <authorList>
            <person name="Kwon S.-Y."/>
        </authorList>
    </citation>
    <scope>NUCLEOTIDE SEQUENCE [LARGE SCALE GENOMIC DNA]</scope>
    <source>
        <strain evidence="11">cv. Chang Bougi</strain>
        <strain evidence="10">cv. SW 3</strain>
        <tissue evidence="9">Leaf</tissue>
    </source>
</reference>
<evidence type="ECO:0000256" key="5">
    <source>
        <dbReference type="RuleBase" id="RU369040"/>
    </source>
</evidence>
<dbReference type="InterPro" id="IPR008540">
    <property type="entry name" value="BES1_N"/>
</dbReference>
<evidence type="ECO:0000256" key="3">
    <source>
        <dbReference type="ARBA" id="ARBA00023125"/>
    </source>
</evidence>
<dbReference type="InterPro" id="IPR033264">
    <property type="entry name" value="BZR"/>
</dbReference>
<feature type="region of interest" description="Disordered" evidence="6">
    <location>
        <begin position="1"/>
        <end position="23"/>
    </location>
</feature>
<feature type="region of interest" description="Disordered" evidence="6">
    <location>
        <begin position="217"/>
        <end position="241"/>
    </location>
</feature>
<dbReference type="GO" id="GO:0003700">
    <property type="term" value="F:DNA-binding transcription factor activity"/>
    <property type="evidence" value="ECO:0007669"/>
    <property type="project" value="UniProtKB-UniRule"/>
</dbReference>
<proteinExistence type="inferred from homology"/>
<dbReference type="PANTHER" id="PTHR31506">
    <property type="entry name" value="BES1/BZR1 HOMOLOG PROTEIN 3-RELATED"/>
    <property type="match status" value="1"/>
</dbReference>
<dbReference type="EMBL" id="SSTD01010113">
    <property type="protein sequence ID" value="TYK12646.1"/>
    <property type="molecule type" value="Genomic_DNA"/>
</dbReference>
<dbReference type="GO" id="GO:0003677">
    <property type="term" value="F:DNA binding"/>
    <property type="evidence" value="ECO:0007669"/>
    <property type="project" value="UniProtKB-UniRule"/>
</dbReference>
<dbReference type="Pfam" id="PF05687">
    <property type="entry name" value="BES1_N"/>
    <property type="match status" value="1"/>
</dbReference>
<evidence type="ECO:0000256" key="2">
    <source>
        <dbReference type="ARBA" id="ARBA00023015"/>
    </source>
</evidence>